<sequence>HKIRNTHQDFVQIGTEWNGDFYIPISVHSSYNNSPDPLGGGAYERVVLLKSSNPSEEKLAIKKFIDPFKNEKTVRTTSSAHRCFRELQLLKELNHENIVKMRFAYSTDDSMDKLETVYLAMEFGGINLCDLLSQETETGQQIFSLIDFKRMISELLRALKYLNSANV</sequence>
<organism evidence="4 5">
    <name type="scientific">Pristionchus fissidentatus</name>
    <dbReference type="NCBI Taxonomy" id="1538716"/>
    <lineage>
        <taxon>Eukaryota</taxon>
        <taxon>Metazoa</taxon>
        <taxon>Ecdysozoa</taxon>
        <taxon>Nematoda</taxon>
        <taxon>Chromadorea</taxon>
        <taxon>Rhabditida</taxon>
        <taxon>Rhabditina</taxon>
        <taxon>Diplogasteromorpha</taxon>
        <taxon>Diplogasteroidea</taxon>
        <taxon>Neodiplogasteridae</taxon>
        <taxon>Pristionchus</taxon>
    </lineage>
</organism>
<evidence type="ECO:0000256" key="1">
    <source>
        <dbReference type="ARBA" id="ARBA00022741"/>
    </source>
</evidence>
<dbReference type="EMBL" id="BTSY01000004">
    <property type="protein sequence ID" value="GMT25690.1"/>
    <property type="molecule type" value="Genomic_DNA"/>
</dbReference>
<dbReference type="SUPFAM" id="SSF56112">
    <property type="entry name" value="Protein kinase-like (PK-like)"/>
    <property type="match status" value="1"/>
</dbReference>
<feature type="non-terminal residue" evidence="4">
    <location>
        <position position="167"/>
    </location>
</feature>
<dbReference type="InterPro" id="IPR011009">
    <property type="entry name" value="Kinase-like_dom_sf"/>
</dbReference>
<dbReference type="InterPro" id="IPR050117">
    <property type="entry name" value="MAPK"/>
</dbReference>
<dbReference type="PROSITE" id="PS50011">
    <property type="entry name" value="PROTEIN_KINASE_DOM"/>
    <property type="match status" value="1"/>
</dbReference>
<dbReference type="GO" id="GO:0005524">
    <property type="term" value="F:ATP binding"/>
    <property type="evidence" value="ECO:0007669"/>
    <property type="project" value="UniProtKB-KW"/>
</dbReference>
<evidence type="ECO:0000313" key="5">
    <source>
        <dbReference type="Proteomes" id="UP001432322"/>
    </source>
</evidence>
<name>A0AAV5W4T1_9BILA</name>
<keyword evidence="5" id="KW-1185">Reference proteome</keyword>
<dbReference type="GO" id="GO:0004672">
    <property type="term" value="F:protein kinase activity"/>
    <property type="evidence" value="ECO:0007669"/>
    <property type="project" value="InterPro"/>
</dbReference>
<dbReference type="Proteomes" id="UP001432322">
    <property type="component" value="Unassembled WGS sequence"/>
</dbReference>
<evidence type="ECO:0000256" key="2">
    <source>
        <dbReference type="ARBA" id="ARBA00022840"/>
    </source>
</evidence>
<accession>A0AAV5W4T1</accession>
<dbReference type="PANTHER" id="PTHR24055">
    <property type="entry name" value="MITOGEN-ACTIVATED PROTEIN KINASE"/>
    <property type="match status" value="1"/>
</dbReference>
<evidence type="ECO:0000313" key="4">
    <source>
        <dbReference type="EMBL" id="GMT25690.1"/>
    </source>
</evidence>
<comment type="caution">
    <text evidence="4">The sequence shown here is derived from an EMBL/GenBank/DDBJ whole genome shotgun (WGS) entry which is preliminary data.</text>
</comment>
<dbReference type="Gene3D" id="3.30.200.20">
    <property type="entry name" value="Phosphorylase Kinase, domain 1"/>
    <property type="match status" value="1"/>
</dbReference>
<dbReference type="Gene3D" id="1.10.510.10">
    <property type="entry name" value="Transferase(Phosphotransferase) domain 1"/>
    <property type="match status" value="1"/>
</dbReference>
<feature type="domain" description="Protein kinase" evidence="3">
    <location>
        <begin position="32"/>
        <end position="167"/>
    </location>
</feature>
<keyword evidence="1" id="KW-0547">Nucleotide-binding</keyword>
<protein>
    <recommendedName>
        <fullName evidence="3">Protein kinase domain-containing protein</fullName>
    </recommendedName>
</protein>
<evidence type="ECO:0000259" key="3">
    <source>
        <dbReference type="PROSITE" id="PS50011"/>
    </source>
</evidence>
<reference evidence="4" key="1">
    <citation type="submission" date="2023-10" db="EMBL/GenBank/DDBJ databases">
        <title>Genome assembly of Pristionchus species.</title>
        <authorList>
            <person name="Yoshida K."/>
            <person name="Sommer R.J."/>
        </authorList>
    </citation>
    <scope>NUCLEOTIDE SEQUENCE</scope>
    <source>
        <strain evidence="4">RS5133</strain>
    </source>
</reference>
<dbReference type="InterPro" id="IPR000719">
    <property type="entry name" value="Prot_kinase_dom"/>
</dbReference>
<gene>
    <name evidence="4" type="ORF">PFISCL1PPCAC_16987</name>
</gene>
<feature type="non-terminal residue" evidence="4">
    <location>
        <position position="1"/>
    </location>
</feature>
<dbReference type="Pfam" id="PF00069">
    <property type="entry name" value="Pkinase"/>
    <property type="match status" value="1"/>
</dbReference>
<dbReference type="AlphaFoldDB" id="A0AAV5W4T1"/>
<proteinExistence type="predicted"/>
<keyword evidence="2" id="KW-0067">ATP-binding</keyword>